<sequence length="163" mass="18800">MSIYPSFLDQRPNAFDSMRSLFFPDNSDTFGIIRNTQIDWKETPQSHVFEIDLPGVVKADVKLEIHEGKVLQISGERNEEPEEKGDKWHCMERWRGKFLRRFRLPENVKVDQIKASMENGVLVVTVPKDEQVDQNKPKHQAVEISGRDGRTSKGLARFVCCKA</sequence>
<protein>
    <recommendedName>
        <fullName evidence="4">SHSP domain-containing protein</fullName>
    </recommendedName>
</protein>
<evidence type="ECO:0000313" key="5">
    <source>
        <dbReference type="EMBL" id="KAF8369298.1"/>
    </source>
</evidence>
<organism evidence="5 6">
    <name type="scientific">Tetracentron sinense</name>
    <name type="common">Spur-leaf</name>
    <dbReference type="NCBI Taxonomy" id="13715"/>
    <lineage>
        <taxon>Eukaryota</taxon>
        <taxon>Viridiplantae</taxon>
        <taxon>Streptophyta</taxon>
        <taxon>Embryophyta</taxon>
        <taxon>Tracheophyta</taxon>
        <taxon>Spermatophyta</taxon>
        <taxon>Magnoliopsida</taxon>
        <taxon>Trochodendrales</taxon>
        <taxon>Trochodendraceae</taxon>
        <taxon>Tetracentron</taxon>
    </lineage>
</organism>
<dbReference type="InterPro" id="IPR031107">
    <property type="entry name" value="Small_HSP"/>
</dbReference>
<gene>
    <name evidence="5" type="ORF">HHK36_032693</name>
</gene>
<dbReference type="PANTHER" id="PTHR11527">
    <property type="entry name" value="HEAT-SHOCK PROTEIN 20 FAMILY MEMBER"/>
    <property type="match status" value="1"/>
</dbReference>
<dbReference type="InterPro" id="IPR002068">
    <property type="entry name" value="A-crystallin/Hsp20_dom"/>
</dbReference>
<dbReference type="InterPro" id="IPR008978">
    <property type="entry name" value="HSP20-like_chaperone"/>
</dbReference>
<evidence type="ECO:0000256" key="2">
    <source>
        <dbReference type="PROSITE-ProRule" id="PRU00285"/>
    </source>
</evidence>
<dbReference type="AlphaFoldDB" id="A0A834YAF8"/>
<evidence type="ECO:0000313" key="6">
    <source>
        <dbReference type="Proteomes" id="UP000655225"/>
    </source>
</evidence>
<comment type="caution">
    <text evidence="5">The sequence shown here is derived from an EMBL/GenBank/DDBJ whole genome shotgun (WGS) entry which is preliminary data.</text>
</comment>
<reference evidence="5 6" key="1">
    <citation type="submission" date="2020-04" db="EMBL/GenBank/DDBJ databases">
        <title>Plant Genome Project.</title>
        <authorList>
            <person name="Zhang R.-G."/>
        </authorList>
    </citation>
    <scope>NUCLEOTIDE SEQUENCE [LARGE SCALE GENOMIC DNA]</scope>
    <source>
        <strain evidence="5">YNK0</strain>
        <tissue evidence="5">Leaf</tissue>
    </source>
</reference>
<keyword evidence="6" id="KW-1185">Reference proteome</keyword>
<keyword evidence="1" id="KW-0346">Stress response</keyword>
<dbReference type="PROSITE" id="PS01031">
    <property type="entry name" value="SHSP"/>
    <property type="match status" value="1"/>
</dbReference>
<dbReference type="CDD" id="cd06472">
    <property type="entry name" value="ACD_ScHsp26_like"/>
    <property type="match status" value="1"/>
</dbReference>
<evidence type="ECO:0000256" key="1">
    <source>
        <dbReference type="ARBA" id="ARBA00023016"/>
    </source>
</evidence>
<proteinExistence type="inferred from homology"/>
<dbReference type="Gene3D" id="2.60.40.790">
    <property type="match status" value="1"/>
</dbReference>
<dbReference type="Proteomes" id="UP000655225">
    <property type="component" value="Unassembled WGS sequence"/>
</dbReference>
<comment type="similarity">
    <text evidence="2 3">Belongs to the small heat shock protein (HSP20) family.</text>
</comment>
<name>A0A834YAF8_TETSI</name>
<dbReference type="Pfam" id="PF00011">
    <property type="entry name" value="HSP20"/>
    <property type="match status" value="1"/>
</dbReference>
<dbReference type="OrthoDB" id="1431247at2759"/>
<dbReference type="SUPFAM" id="SSF49764">
    <property type="entry name" value="HSP20-like chaperones"/>
    <property type="match status" value="1"/>
</dbReference>
<evidence type="ECO:0000259" key="4">
    <source>
        <dbReference type="PROSITE" id="PS01031"/>
    </source>
</evidence>
<feature type="domain" description="SHSP" evidence="4">
    <location>
        <begin position="29"/>
        <end position="145"/>
    </location>
</feature>
<accession>A0A834YAF8</accession>
<evidence type="ECO:0000256" key="3">
    <source>
        <dbReference type="RuleBase" id="RU003616"/>
    </source>
</evidence>
<dbReference type="EMBL" id="JABCRI010000862">
    <property type="protein sequence ID" value="KAF8369298.1"/>
    <property type="molecule type" value="Genomic_DNA"/>
</dbReference>